<comment type="caution">
    <text evidence="3">The sequence shown here is derived from an EMBL/GenBank/DDBJ whole genome shotgun (WGS) entry which is preliminary data.</text>
</comment>
<feature type="compositionally biased region" description="Low complexity" evidence="1">
    <location>
        <begin position="66"/>
        <end position="80"/>
    </location>
</feature>
<feature type="signal peptide" evidence="2">
    <location>
        <begin position="1"/>
        <end position="22"/>
    </location>
</feature>
<gene>
    <name evidence="3" type="ORF">JQ619_35610</name>
</gene>
<protein>
    <submittedName>
        <fullName evidence="3">Uncharacterized protein</fullName>
    </submittedName>
</protein>
<dbReference type="RefSeq" id="WP_172235584.1">
    <property type="nucleotide sequence ID" value="NZ_JABFDP010000002.1"/>
</dbReference>
<proteinExistence type="predicted"/>
<evidence type="ECO:0000256" key="2">
    <source>
        <dbReference type="SAM" id="SignalP"/>
    </source>
</evidence>
<organism evidence="3 4">
    <name type="scientific">Bradyrhizobium denitrificans</name>
    <dbReference type="NCBI Taxonomy" id="2734912"/>
    <lineage>
        <taxon>Bacteria</taxon>
        <taxon>Pseudomonadati</taxon>
        <taxon>Pseudomonadota</taxon>
        <taxon>Alphaproteobacteria</taxon>
        <taxon>Hyphomicrobiales</taxon>
        <taxon>Nitrobacteraceae</taxon>
        <taxon>Bradyrhizobium</taxon>
    </lineage>
</organism>
<feature type="region of interest" description="Disordered" evidence="1">
    <location>
        <begin position="61"/>
        <end position="101"/>
    </location>
</feature>
<feature type="chain" id="PRO_5045796048" evidence="2">
    <location>
        <begin position="23"/>
        <end position="101"/>
    </location>
</feature>
<keyword evidence="4" id="KW-1185">Reference proteome</keyword>
<dbReference type="Proteomes" id="UP001314635">
    <property type="component" value="Unassembled WGS sequence"/>
</dbReference>
<reference evidence="4" key="1">
    <citation type="journal article" date="2021" name="ISME J.">
        <title>Evolutionary origin and ecological implication of a unique nif island in free-living Bradyrhizobium lineages.</title>
        <authorList>
            <person name="Tao J."/>
        </authorList>
    </citation>
    <scope>NUCLEOTIDE SEQUENCE [LARGE SCALE GENOMIC DNA]</scope>
    <source>
        <strain evidence="4">SZCCT0094</strain>
    </source>
</reference>
<keyword evidence="2" id="KW-0732">Signal</keyword>
<sequence>MKRLILVMLVAAQTAMSQAVLAQMAPAPKPGVAKRADACAPIGRTEDGKLVYSMKCETLPKPVTPPQAAAQPSAPAAAAEPEPETERSGLFGMSFDRRPKQ</sequence>
<evidence type="ECO:0000313" key="3">
    <source>
        <dbReference type="EMBL" id="MBR1141086.1"/>
    </source>
</evidence>
<dbReference type="EMBL" id="JAFCLK010000055">
    <property type="protein sequence ID" value="MBR1141086.1"/>
    <property type="molecule type" value="Genomic_DNA"/>
</dbReference>
<evidence type="ECO:0000313" key="4">
    <source>
        <dbReference type="Proteomes" id="UP001314635"/>
    </source>
</evidence>
<evidence type="ECO:0000256" key="1">
    <source>
        <dbReference type="SAM" id="MobiDB-lite"/>
    </source>
</evidence>
<accession>A0ABS5GJ03</accession>
<name>A0ABS5GJ03_9BRAD</name>